<dbReference type="AlphaFoldDB" id="A0A833LXE4"/>
<name>A0A833LXE4_9LEPT</name>
<accession>A0A833LXE4</accession>
<reference evidence="1 2" key="1">
    <citation type="submission" date="2019-10" db="EMBL/GenBank/DDBJ databases">
        <title>Extracellular Electron Transfer in a Candidatus Methanoperedens spp. Enrichment Culture.</title>
        <authorList>
            <person name="Berger S."/>
            <person name="Rangel Shaw D."/>
            <person name="Berben T."/>
            <person name="In 'T Zandt M."/>
            <person name="Frank J."/>
            <person name="Reimann J."/>
            <person name="Jetten M.S.M."/>
            <person name="Welte C.U."/>
        </authorList>
    </citation>
    <scope>NUCLEOTIDE SEQUENCE [LARGE SCALE GENOMIC DNA]</scope>
    <source>
        <strain evidence="1">SB12</strain>
    </source>
</reference>
<proteinExistence type="predicted"/>
<organism evidence="1 2">
    <name type="scientific">Leptonema illini</name>
    <dbReference type="NCBI Taxonomy" id="183"/>
    <lineage>
        <taxon>Bacteria</taxon>
        <taxon>Pseudomonadati</taxon>
        <taxon>Spirochaetota</taxon>
        <taxon>Spirochaetia</taxon>
        <taxon>Leptospirales</taxon>
        <taxon>Leptospiraceae</taxon>
        <taxon>Leptonema</taxon>
    </lineage>
</organism>
<dbReference type="EMBL" id="WBUI01000007">
    <property type="protein sequence ID" value="KAB2932998.1"/>
    <property type="molecule type" value="Genomic_DNA"/>
</dbReference>
<gene>
    <name evidence="1" type="ORF">F9K24_09020</name>
</gene>
<dbReference type="Proteomes" id="UP000460298">
    <property type="component" value="Unassembled WGS sequence"/>
</dbReference>
<evidence type="ECO:0000313" key="2">
    <source>
        <dbReference type="Proteomes" id="UP000460298"/>
    </source>
</evidence>
<sequence>MAVDPGMVDMILGTFRNMVAEIEGKKITGDAVDNMKAVLAQMEGLAKEMDDLASYSTKLANDGLFTKFSEWYGRALASQSSGSSSDEDLMARSLKAYEDSLNYLKQQPEHAHIVPVVQRVVDLGRSGVSYPVFLRMAEEEGAFMGLNSPHAGPVIAYDIYCAERMRTVERLPMLLSIQAKWKELVARSPFGYADPLEYELARQQIEWQHEPSLIRWKAIEDRWDRLIELVIDWVDSFCSFAPYDARWVDPDGNRAKTQLNIERTQECNPGRLKVREDIFYEYFGLRWNDIFTHETFVAKLKNKMIWYSDDSLALARDAHDRCVPGGKPEGDHIRRAEDIHASKRFKRPDMPTSEELTPVAFAEFLKSYK</sequence>
<protein>
    <submittedName>
        <fullName evidence="1">Uncharacterized protein</fullName>
    </submittedName>
</protein>
<evidence type="ECO:0000313" key="1">
    <source>
        <dbReference type="EMBL" id="KAB2932998.1"/>
    </source>
</evidence>
<comment type="caution">
    <text evidence="1">The sequence shown here is derived from an EMBL/GenBank/DDBJ whole genome shotgun (WGS) entry which is preliminary data.</text>
</comment>